<gene>
    <name evidence="8" type="ORF">MUN82_12245</name>
</gene>
<organism evidence="8 9">
    <name type="scientific">Hymenobacter aerilatus</name>
    <dbReference type="NCBI Taxonomy" id="2932251"/>
    <lineage>
        <taxon>Bacteria</taxon>
        <taxon>Pseudomonadati</taxon>
        <taxon>Bacteroidota</taxon>
        <taxon>Cytophagia</taxon>
        <taxon>Cytophagales</taxon>
        <taxon>Hymenobacteraceae</taxon>
        <taxon>Hymenobacter</taxon>
    </lineage>
</organism>
<evidence type="ECO:0000256" key="4">
    <source>
        <dbReference type="ARBA" id="ARBA00023136"/>
    </source>
</evidence>
<keyword evidence="3" id="KW-0732">Signal</keyword>
<keyword evidence="4" id="KW-0472">Membrane</keyword>
<dbReference type="CDD" id="cd08977">
    <property type="entry name" value="SusD"/>
    <property type="match status" value="1"/>
</dbReference>
<dbReference type="Pfam" id="PF07980">
    <property type="entry name" value="SusD_RagB"/>
    <property type="match status" value="1"/>
</dbReference>
<dbReference type="InterPro" id="IPR011990">
    <property type="entry name" value="TPR-like_helical_dom_sf"/>
</dbReference>
<keyword evidence="5" id="KW-0998">Cell outer membrane</keyword>
<evidence type="ECO:0000256" key="3">
    <source>
        <dbReference type="ARBA" id="ARBA00022729"/>
    </source>
</evidence>
<evidence type="ECO:0000313" key="8">
    <source>
        <dbReference type="EMBL" id="UOR03718.1"/>
    </source>
</evidence>
<dbReference type="RefSeq" id="WP_245090738.1">
    <property type="nucleotide sequence ID" value="NZ_CP095053.1"/>
</dbReference>
<dbReference type="AlphaFoldDB" id="A0A8T9SNM2"/>
<dbReference type="InterPro" id="IPR033985">
    <property type="entry name" value="SusD-like_N"/>
</dbReference>
<evidence type="ECO:0000259" key="7">
    <source>
        <dbReference type="Pfam" id="PF14322"/>
    </source>
</evidence>
<accession>A0A8T9SNM2</accession>
<dbReference type="GO" id="GO:0009279">
    <property type="term" value="C:cell outer membrane"/>
    <property type="evidence" value="ECO:0007669"/>
    <property type="project" value="UniProtKB-SubCell"/>
</dbReference>
<dbReference type="KEGG" id="haei:MUN82_12245"/>
<feature type="domain" description="SusD-like N-terminal" evidence="7">
    <location>
        <begin position="105"/>
        <end position="221"/>
    </location>
</feature>
<reference evidence="8 9" key="1">
    <citation type="submission" date="2022-04" db="EMBL/GenBank/DDBJ databases">
        <title>Hymenobacter sp. isolated from the air.</title>
        <authorList>
            <person name="Won M."/>
            <person name="Lee C.-M."/>
            <person name="Woen H.-Y."/>
            <person name="Kwon S.-W."/>
        </authorList>
    </citation>
    <scope>NUCLEOTIDE SEQUENCE [LARGE SCALE GENOMIC DNA]</scope>
    <source>
        <strain evidence="9">5413 J-13</strain>
    </source>
</reference>
<dbReference type="EMBL" id="CP095053">
    <property type="protein sequence ID" value="UOR03718.1"/>
    <property type="molecule type" value="Genomic_DNA"/>
</dbReference>
<feature type="domain" description="RagB/SusD" evidence="6">
    <location>
        <begin position="261"/>
        <end position="514"/>
    </location>
</feature>
<comment type="similarity">
    <text evidence="2">Belongs to the SusD family.</text>
</comment>
<protein>
    <submittedName>
        <fullName evidence="8">RagB/SusD family nutrient uptake outer membrane protein</fullName>
    </submittedName>
</protein>
<dbReference type="Proteomes" id="UP000829925">
    <property type="component" value="Chromosome"/>
</dbReference>
<evidence type="ECO:0000256" key="2">
    <source>
        <dbReference type="ARBA" id="ARBA00006275"/>
    </source>
</evidence>
<dbReference type="SUPFAM" id="SSF48452">
    <property type="entry name" value="TPR-like"/>
    <property type="match status" value="1"/>
</dbReference>
<dbReference type="PROSITE" id="PS51257">
    <property type="entry name" value="PROKAR_LIPOPROTEIN"/>
    <property type="match status" value="1"/>
</dbReference>
<evidence type="ECO:0000256" key="1">
    <source>
        <dbReference type="ARBA" id="ARBA00004442"/>
    </source>
</evidence>
<evidence type="ECO:0000256" key="5">
    <source>
        <dbReference type="ARBA" id="ARBA00023237"/>
    </source>
</evidence>
<name>A0A8T9SNM2_9BACT</name>
<proteinExistence type="inferred from homology"/>
<dbReference type="Gene3D" id="1.25.40.390">
    <property type="match status" value="1"/>
</dbReference>
<evidence type="ECO:0000313" key="9">
    <source>
        <dbReference type="Proteomes" id="UP000829925"/>
    </source>
</evidence>
<dbReference type="Pfam" id="PF14322">
    <property type="entry name" value="SusD-like_3"/>
    <property type="match status" value="1"/>
</dbReference>
<evidence type="ECO:0000259" key="6">
    <source>
        <dbReference type="Pfam" id="PF07980"/>
    </source>
</evidence>
<dbReference type="InterPro" id="IPR012944">
    <property type="entry name" value="SusD_RagB_dom"/>
</dbReference>
<sequence length="514" mass="58332">MKIHKIAALFLLSSGLLLTTSCEKDLLDQSNPNAPDTSQFWKTQDDAVKGVYACYSGLQQYACYGHSWQFMAARSDESYSQSPFVELANFTRFITPDNNFFISSFAWNDYYRTIFRTNQVLTHVPDIDMDATLKNRLLGEAQFVRALSYFDLAYFFGNVPLILVEPVVTTRAPQATTAQIEEQIIADLTAAIPNLPLSYGDSEKGRVTKGAAQALLAKTYMMQRKYIEASALFTQIIGSGQYDLVANYLDNFTSTNENNRESVFEIQFVNSPLEVGQGQDNASASEAYDRPNFFGPPYYTFADVQPRLWLLNAYTDSTTAFAPGSTTRHMIDPRRDVSIISARNPDRFYGKTFAELIVERNYNPNQQYWRKYLNDRTRTTPEDFTSGINFRVIRYADVLLMQAEALTELNRVSDALPLVNRVRNRVGLASLTGSYSQEAMRQLIRTERAKELAGEGTRWFDILRYGLMDNQAGITELTSRDSDFTNFRLGVSKLLPIPQRDIDIDPNVKQNPGY</sequence>
<keyword evidence="9" id="KW-1185">Reference proteome</keyword>
<comment type="subcellular location">
    <subcellularLocation>
        <location evidence="1">Cell outer membrane</location>
    </subcellularLocation>
</comment>